<reference evidence="2" key="1">
    <citation type="submission" date="2022-07" db="EMBL/GenBank/DDBJ databases">
        <title>Ectorhizobium quercum gen.nov., sp. nov.</title>
        <authorList>
            <person name="Ma T."/>
            <person name="Li Y."/>
        </authorList>
    </citation>
    <scope>NUCLEOTIDE SEQUENCE</scope>
    <source>
        <strain evidence="2">BDR2-2</strain>
    </source>
</reference>
<dbReference type="Proteomes" id="UP001208771">
    <property type="component" value="Unassembled WGS sequence"/>
</dbReference>
<dbReference type="PANTHER" id="PTHR39176:SF1">
    <property type="entry name" value="PERIPLASMIC PROTEIN"/>
    <property type="match status" value="1"/>
</dbReference>
<keyword evidence="3" id="KW-1185">Reference proteome</keyword>
<dbReference type="AlphaFoldDB" id="A0AAE3SV74"/>
<name>A0AAE3SV74_9HYPH</name>
<protein>
    <submittedName>
        <fullName evidence="2">DUF1311 domain-containing protein</fullName>
    </submittedName>
</protein>
<evidence type="ECO:0000259" key="1">
    <source>
        <dbReference type="Pfam" id="PF07007"/>
    </source>
</evidence>
<evidence type="ECO:0000313" key="2">
    <source>
        <dbReference type="EMBL" id="MCX8996040.1"/>
    </source>
</evidence>
<dbReference type="Pfam" id="PF07007">
    <property type="entry name" value="LprI"/>
    <property type="match status" value="1"/>
</dbReference>
<dbReference type="PANTHER" id="PTHR39176">
    <property type="entry name" value="PERIPLASMIC PROTEIN-RELATED"/>
    <property type="match status" value="1"/>
</dbReference>
<evidence type="ECO:0000313" key="3">
    <source>
        <dbReference type="Proteomes" id="UP001208771"/>
    </source>
</evidence>
<dbReference type="RefSeq" id="WP_306409799.1">
    <property type="nucleotide sequence ID" value="NZ_JANFPI010000001.1"/>
</dbReference>
<dbReference type="EMBL" id="JANFPI010000001">
    <property type="protein sequence ID" value="MCX8996040.1"/>
    <property type="molecule type" value="Genomic_DNA"/>
</dbReference>
<feature type="domain" description="Lysozyme inhibitor LprI-like N-terminal" evidence="1">
    <location>
        <begin position="31"/>
        <end position="119"/>
    </location>
</feature>
<accession>A0AAE3SV74</accession>
<sequence length="134" mass="14479">MAAPLLGAGLAVTPLWAQDAGIPLSTCLHEAQGVTVEMLDCLDAEHVRLDDILNQVWSEAMSELEDDMADALQSSQRDWLAYRDSTCNTEAAFQGGGSFSGVAVLDCRVRLVGERIDWLKGLLDLPSSTSRTVQ</sequence>
<dbReference type="Gene3D" id="1.20.1270.180">
    <property type="match status" value="1"/>
</dbReference>
<dbReference type="InterPro" id="IPR009739">
    <property type="entry name" value="LprI-like_N"/>
</dbReference>
<comment type="caution">
    <text evidence="2">The sequence shown here is derived from an EMBL/GenBank/DDBJ whole genome shotgun (WGS) entry which is preliminary data.</text>
</comment>
<gene>
    <name evidence="2" type="ORF">NOF55_02880</name>
</gene>
<organism evidence="2 3">
    <name type="scientific">Ectorhizobium quercum</name>
    <dbReference type="NCBI Taxonomy" id="2965071"/>
    <lineage>
        <taxon>Bacteria</taxon>
        <taxon>Pseudomonadati</taxon>
        <taxon>Pseudomonadota</taxon>
        <taxon>Alphaproteobacteria</taxon>
        <taxon>Hyphomicrobiales</taxon>
        <taxon>Rhizobiaceae</taxon>
        <taxon>Ectorhizobium</taxon>
    </lineage>
</organism>
<proteinExistence type="predicted"/>